<comment type="caution">
    <text evidence="1">The sequence shown here is derived from an EMBL/GenBank/DDBJ whole genome shotgun (WGS) entry which is preliminary data.</text>
</comment>
<keyword evidence="2" id="KW-1185">Reference proteome</keyword>
<dbReference type="Proteomes" id="UP001485226">
    <property type="component" value="Unassembled WGS sequence"/>
</dbReference>
<evidence type="ECO:0008006" key="3">
    <source>
        <dbReference type="Google" id="ProtNLM"/>
    </source>
</evidence>
<name>A0ABU9ISM0_9FLAO</name>
<protein>
    <recommendedName>
        <fullName evidence="3">Lipoprotein</fullName>
    </recommendedName>
</protein>
<accession>A0ABU9ISM0</accession>
<evidence type="ECO:0000313" key="1">
    <source>
        <dbReference type="EMBL" id="MEL1255449.1"/>
    </source>
</evidence>
<gene>
    <name evidence="1" type="ORF">AAEO57_16780</name>
</gene>
<sequence length="144" mass="16325">MKKIILIAFVVVSSFSCEKKVSSEKKDFQEQTEETKKEPVVGADSDAHGCKASAGYVWSVLKKECIRIFEGTKLSHYDEGKEYTTAAYVIFDGNKAELFLDTQKESIILERKSEGDSWINGDWQLIPWKGYVLKKNGKIIYTGK</sequence>
<evidence type="ECO:0000313" key="2">
    <source>
        <dbReference type="Proteomes" id="UP001485226"/>
    </source>
</evidence>
<dbReference type="PROSITE" id="PS51257">
    <property type="entry name" value="PROKAR_LIPOPROTEIN"/>
    <property type="match status" value="1"/>
</dbReference>
<proteinExistence type="predicted"/>
<organism evidence="1 2">
    <name type="scientific">Flavobacterium calami</name>
    <dbReference type="NCBI Taxonomy" id="3139144"/>
    <lineage>
        <taxon>Bacteria</taxon>
        <taxon>Pseudomonadati</taxon>
        <taxon>Bacteroidota</taxon>
        <taxon>Flavobacteriia</taxon>
        <taxon>Flavobacteriales</taxon>
        <taxon>Flavobacteriaceae</taxon>
        <taxon>Flavobacterium</taxon>
    </lineage>
</organism>
<dbReference type="RefSeq" id="WP_341694189.1">
    <property type="nucleotide sequence ID" value="NZ_JBBYHS010000019.1"/>
</dbReference>
<reference evidence="1 2" key="1">
    <citation type="submission" date="2024-04" db="EMBL/GenBank/DDBJ databases">
        <title>Flavobacterium sp. DGU38 16S ribosomal RNA gene Genome sequencing and assembly.</title>
        <authorList>
            <person name="Park S."/>
        </authorList>
    </citation>
    <scope>NUCLEOTIDE SEQUENCE [LARGE SCALE GENOMIC DNA]</scope>
    <source>
        <strain evidence="1 2">DGU38</strain>
    </source>
</reference>
<dbReference type="EMBL" id="JBBYHS010000019">
    <property type="protein sequence ID" value="MEL1255449.1"/>
    <property type="molecule type" value="Genomic_DNA"/>
</dbReference>